<evidence type="ECO:0008006" key="3">
    <source>
        <dbReference type="Google" id="ProtNLM"/>
    </source>
</evidence>
<proteinExistence type="predicted"/>
<name>A0A5M3XT43_9ACTN</name>
<accession>A0A5M3XT43</accession>
<evidence type="ECO:0000313" key="2">
    <source>
        <dbReference type="Proteomes" id="UP000377595"/>
    </source>
</evidence>
<dbReference type="EMBL" id="BLAF01000033">
    <property type="protein sequence ID" value="GES22691.1"/>
    <property type="molecule type" value="Genomic_DNA"/>
</dbReference>
<dbReference type="Proteomes" id="UP000377595">
    <property type="component" value="Unassembled WGS sequence"/>
</dbReference>
<keyword evidence="2" id="KW-1185">Reference proteome</keyword>
<gene>
    <name evidence="1" type="ORF">Aple_055890</name>
</gene>
<organism evidence="1 2">
    <name type="scientific">Acrocarpospora pleiomorpha</name>
    <dbReference type="NCBI Taxonomy" id="90975"/>
    <lineage>
        <taxon>Bacteria</taxon>
        <taxon>Bacillati</taxon>
        <taxon>Actinomycetota</taxon>
        <taxon>Actinomycetes</taxon>
        <taxon>Streptosporangiales</taxon>
        <taxon>Streptosporangiaceae</taxon>
        <taxon>Acrocarpospora</taxon>
    </lineage>
</organism>
<dbReference type="PROSITE" id="PS51257">
    <property type="entry name" value="PROKAR_LIPOPROTEIN"/>
    <property type="match status" value="1"/>
</dbReference>
<dbReference type="AlphaFoldDB" id="A0A5M3XT43"/>
<comment type="caution">
    <text evidence="1">The sequence shown here is derived from an EMBL/GenBank/DDBJ whole genome shotgun (WGS) entry which is preliminary data.</text>
</comment>
<dbReference type="RefSeq" id="WP_155347637.1">
    <property type="nucleotide sequence ID" value="NZ_BAAAHM010000029.1"/>
</dbReference>
<reference evidence="1 2" key="1">
    <citation type="submission" date="2019-10" db="EMBL/GenBank/DDBJ databases">
        <title>Whole genome shotgun sequence of Acrocarpospora pleiomorpha NBRC 16267.</title>
        <authorList>
            <person name="Ichikawa N."/>
            <person name="Kimura A."/>
            <person name="Kitahashi Y."/>
            <person name="Komaki H."/>
            <person name="Oguchi A."/>
        </authorList>
    </citation>
    <scope>NUCLEOTIDE SEQUENCE [LARGE SCALE GENOMIC DNA]</scope>
    <source>
        <strain evidence="1 2">NBRC 16267</strain>
    </source>
</reference>
<protein>
    <recommendedName>
        <fullName evidence="3">Lipoprotein</fullName>
    </recommendedName>
</protein>
<dbReference type="OrthoDB" id="3533808at2"/>
<sequence>MTRRAWRIKSIAVVIVFVLSGCGDDAPPEPTAAEAGEVLKSHIDQTLKYLSAVEIKITDPGGKDIPCGNGKYKRTYAAEAEAGAGTGDSDVIATILVGALISVAQHAEYELIASHLTAKVAVSAKFRTRIVLYSPAKERMAARGETDCLLLK</sequence>
<evidence type="ECO:0000313" key="1">
    <source>
        <dbReference type="EMBL" id="GES22691.1"/>
    </source>
</evidence>